<sequence>MVAVTSFARSPLCDLADVSLVVGLPDLSLKLDAVTSRIAHVLLLNALEMAVARRVRRREGGDGAEAAREAALYEVLGDVVETRRPR</sequence>
<name>A0A2W2H008_9ACTN</name>
<organism evidence="1 2">
    <name type="scientific">Spongiactinospora gelatinilytica</name>
    <dbReference type="NCBI Taxonomy" id="2666298"/>
    <lineage>
        <taxon>Bacteria</taxon>
        <taxon>Bacillati</taxon>
        <taxon>Actinomycetota</taxon>
        <taxon>Actinomycetes</taxon>
        <taxon>Streptosporangiales</taxon>
        <taxon>Streptosporangiaceae</taxon>
        <taxon>Spongiactinospora</taxon>
    </lineage>
</organism>
<evidence type="ECO:0000313" key="2">
    <source>
        <dbReference type="Proteomes" id="UP000248544"/>
    </source>
</evidence>
<reference evidence="1 2" key="1">
    <citation type="submission" date="2018-01" db="EMBL/GenBank/DDBJ databases">
        <title>Draft genome sequence of Sphaerisporangium sp. 7K107.</title>
        <authorList>
            <person name="Sahin N."/>
            <person name="Saygin H."/>
            <person name="Ay H."/>
        </authorList>
    </citation>
    <scope>NUCLEOTIDE SEQUENCE [LARGE SCALE GENOMIC DNA]</scope>
    <source>
        <strain evidence="1 2">7K107</strain>
    </source>
</reference>
<dbReference type="SUPFAM" id="SSF53697">
    <property type="entry name" value="SIS domain"/>
    <property type="match status" value="1"/>
</dbReference>
<dbReference type="InterPro" id="IPR046348">
    <property type="entry name" value="SIS_dom_sf"/>
</dbReference>
<dbReference type="AlphaFoldDB" id="A0A2W2H008"/>
<dbReference type="EMBL" id="POUA01000139">
    <property type="protein sequence ID" value="PZG43280.1"/>
    <property type="molecule type" value="Genomic_DNA"/>
</dbReference>
<comment type="caution">
    <text evidence="1">The sequence shown here is derived from an EMBL/GenBank/DDBJ whole genome shotgun (WGS) entry which is preliminary data.</text>
</comment>
<dbReference type="Gene3D" id="3.40.50.10490">
    <property type="entry name" value="Glucose-6-phosphate isomerase like protein, domain 1"/>
    <property type="match status" value="1"/>
</dbReference>
<dbReference type="GO" id="GO:0097367">
    <property type="term" value="F:carbohydrate derivative binding"/>
    <property type="evidence" value="ECO:0007669"/>
    <property type="project" value="InterPro"/>
</dbReference>
<protein>
    <recommendedName>
        <fullName evidence="3">SIS domain-containing protein</fullName>
    </recommendedName>
</protein>
<gene>
    <name evidence="1" type="ORF">C1I98_18575</name>
</gene>
<keyword evidence="2" id="KW-1185">Reference proteome</keyword>
<accession>A0A2W2H008</accession>
<evidence type="ECO:0000313" key="1">
    <source>
        <dbReference type="EMBL" id="PZG43280.1"/>
    </source>
</evidence>
<dbReference type="GO" id="GO:1901135">
    <property type="term" value="P:carbohydrate derivative metabolic process"/>
    <property type="evidence" value="ECO:0007669"/>
    <property type="project" value="InterPro"/>
</dbReference>
<evidence type="ECO:0008006" key="3">
    <source>
        <dbReference type="Google" id="ProtNLM"/>
    </source>
</evidence>
<proteinExistence type="predicted"/>
<dbReference type="Proteomes" id="UP000248544">
    <property type="component" value="Unassembled WGS sequence"/>
</dbReference>